<dbReference type="GO" id="GO:0016758">
    <property type="term" value="F:hexosyltransferase activity"/>
    <property type="evidence" value="ECO:0007669"/>
    <property type="project" value="InterPro"/>
</dbReference>
<proteinExistence type="inferred from homology"/>
<dbReference type="Proteomes" id="UP000682733">
    <property type="component" value="Unassembled WGS sequence"/>
</dbReference>
<keyword evidence="6 10" id="KW-0735">Signal-anchor</keyword>
<keyword evidence="5 10" id="KW-0812">Transmembrane</keyword>
<evidence type="ECO:0000256" key="8">
    <source>
        <dbReference type="ARBA" id="ARBA00023034"/>
    </source>
</evidence>
<comment type="caution">
    <text evidence="12">The sequence shown here is derived from an EMBL/GenBank/DDBJ whole genome shotgun (WGS) entry which is preliminary data.</text>
</comment>
<dbReference type="GO" id="GO:0006493">
    <property type="term" value="P:protein O-linked glycosylation"/>
    <property type="evidence" value="ECO:0007669"/>
    <property type="project" value="TreeGrafter"/>
</dbReference>
<evidence type="ECO:0000313" key="13">
    <source>
        <dbReference type="Proteomes" id="UP000682733"/>
    </source>
</evidence>
<evidence type="ECO:0000256" key="10">
    <source>
        <dbReference type="RuleBase" id="RU363063"/>
    </source>
</evidence>
<keyword evidence="3 10" id="KW-0328">Glycosyltransferase</keyword>
<evidence type="ECO:0000256" key="4">
    <source>
        <dbReference type="ARBA" id="ARBA00022679"/>
    </source>
</evidence>
<sequence>MNELLYLRFIVIVDDDSWINIGRLKSNCLNKQYHGVTGNLYRAEKPHRKGKWAVSLNDYPQDFYPTFLAGGLCIFEMKYVHKIYKAATNNANLPALFIDDVYITGIIAEQLKIERHSSGWGIISFKCDQHYSRFRLYQLLSILQCNIKQLKQIWDQTMTTDDYYRKQKVFSAIYNYIPIVIIVFICLIILKKIKKEFCSYHYFEIVKADL</sequence>
<dbReference type="AlphaFoldDB" id="A0A8S2I3M1"/>
<name>A0A8S2I3M1_9BILA</name>
<feature type="transmembrane region" description="Helical" evidence="10">
    <location>
        <begin position="173"/>
        <end position="190"/>
    </location>
</feature>
<evidence type="ECO:0000313" key="11">
    <source>
        <dbReference type="EMBL" id="CAF0939230.1"/>
    </source>
</evidence>
<dbReference type="GO" id="GO:0000139">
    <property type="term" value="C:Golgi membrane"/>
    <property type="evidence" value="ECO:0007669"/>
    <property type="project" value="UniProtKB-SubCell"/>
</dbReference>
<dbReference type="PANTHER" id="PTHR11214">
    <property type="entry name" value="BETA-1,3-N-ACETYLGLUCOSAMINYLTRANSFERASE"/>
    <property type="match status" value="1"/>
</dbReference>
<organism evidence="12 13">
    <name type="scientific">Didymodactylos carnosus</name>
    <dbReference type="NCBI Taxonomy" id="1234261"/>
    <lineage>
        <taxon>Eukaryota</taxon>
        <taxon>Metazoa</taxon>
        <taxon>Spiralia</taxon>
        <taxon>Gnathifera</taxon>
        <taxon>Rotifera</taxon>
        <taxon>Eurotatoria</taxon>
        <taxon>Bdelloidea</taxon>
        <taxon>Philodinida</taxon>
        <taxon>Philodinidae</taxon>
        <taxon>Didymodactylos</taxon>
    </lineage>
</organism>
<protein>
    <recommendedName>
        <fullName evidence="10">Hexosyltransferase</fullName>
        <ecNumber evidence="10">2.4.1.-</ecNumber>
    </recommendedName>
</protein>
<dbReference type="Pfam" id="PF01762">
    <property type="entry name" value="Galactosyl_T"/>
    <property type="match status" value="1"/>
</dbReference>
<keyword evidence="8 10" id="KW-0333">Golgi apparatus</keyword>
<evidence type="ECO:0000256" key="7">
    <source>
        <dbReference type="ARBA" id="ARBA00022989"/>
    </source>
</evidence>
<dbReference type="EMBL" id="CAJNOK010004488">
    <property type="protein sequence ID" value="CAF0939230.1"/>
    <property type="molecule type" value="Genomic_DNA"/>
</dbReference>
<dbReference type="EMBL" id="CAJOBA010004492">
    <property type="protein sequence ID" value="CAF3714600.1"/>
    <property type="molecule type" value="Genomic_DNA"/>
</dbReference>
<dbReference type="EC" id="2.4.1.-" evidence="10"/>
<evidence type="ECO:0000256" key="6">
    <source>
        <dbReference type="ARBA" id="ARBA00022968"/>
    </source>
</evidence>
<evidence type="ECO:0000256" key="2">
    <source>
        <dbReference type="ARBA" id="ARBA00008661"/>
    </source>
</evidence>
<evidence type="ECO:0000313" key="12">
    <source>
        <dbReference type="EMBL" id="CAF3714600.1"/>
    </source>
</evidence>
<reference evidence="12" key="1">
    <citation type="submission" date="2021-02" db="EMBL/GenBank/DDBJ databases">
        <authorList>
            <person name="Nowell W R."/>
        </authorList>
    </citation>
    <scope>NUCLEOTIDE SEQUENCE</scope>
</reference>
<evidence type="ECO:0000256" key="1">
    <source>
        <dbReference type="ARBA" id="ARBA00004323"/>
    </source>
</evidence>
<dbReference type="Proteomes" id="UP000677228">
    <property type="component" value="Unassembled WGS sequence"/>
</dbReference>
<comment type="similarity">
    <text evidence="2 10">Belongs to the glycosyltransferase 31 family.</text>
</comment>
<dbReference type="PANTHER" id="PTHR11214:SF314">
    <property type="entry name" value="HEXOSYLTRANSFERASE"/>
    <property type="match status" value="1"/>
</dbReference>
<keyword evidence="4" id="KW-0808">Transferase</keyword>
<dbReference type="InterPro" id="IPR002659">
    <property type="entry name" value="Glyco_trans_31"/>
</dbReference>
<accession>A0A8S2I3M1</accession>
<evidence type="ECO:0000256" key="5">
    <source>
        <dbReference type="ARBA" id="ARBA00022692"/>
    </source>
</evidence>
<evidence type="ECO:0000256" key="3">
    <source>
        <dbReference type="ARBA" id="ARBA00022676"/>
    </source>
</evidence>
<comment type="subcellular location">
    <subcellularLocation>
        <location evidence="1 10">Golgi apparatus membrane</location>
        <topology evidence="1 10">Single-pass type II membrane protein</topology>
    </subcellularLocation>
</comment>
<gene>
    <name evidence="11" type="ORF">OVA965_LOCUS11549</name>
    <name evidence="12" type="ORF">TMI583_LOCUS11550</name>
</gene>
<keyword evidence="9 10" id="KW-0472">Membrane</keyword>
<evidence type="ECO:0000256" key="9">
    <source>
        <dbReference type="ARBA" id="ARBA00023136"/>
    </source>
</evidence>
<keyword evidence="7 10" id="KW-1133">Transmembrane helix</keyword>